<evidence type="ECO:0000256" key="3">
    <source>
        <dbReference type="ARBA" id="ARBA00022840"/>
    </source>
</evidence>
<feature type="binding site" evidence="8">
    <location>
        <position position="37"/>
    </location>
    <ligand>
        <name>L-tyrosine</name>
        <dbReference type="ChEBI" id="CHEBI:58315"/>
    </ligand>
</feature>
<evidence type="ECO:0000256" key="8">
    <source>
        <dbReference type="HAMAP-Rule" id="MF_02006"/>
    </source>
</evidence>
<feature type="binding site" evidence="8">
    <location>
        <position position="174"/>
    </location>
    <ligand>
        <name>L-tyrosine</name>
        <dbReference type="ChEBI" id="CHEBI:58315"/>
    </ligand>
</feature>
<comment type="subcellular location">
    <subcellularLocation>
        <location evidence="8">Cytoplasm</location>
    </subcellularLocation>
</comment>
<sequence length="412" mass="46759">MDKRNAYDVLQERGYIAQATHPVELRELFDKERVTYYCGFDPTASSLHVGHFIMFMVMRHLQLLGHRPIVLLGGGTGMVGDPSGRSDMRRVMTIEEIDQNCANFKKQAEKFIDFDGDKGLCLNNAHWLRELNYIEFLRDVGYHFSINRMLSAECYKTRLEEGLTFTELNYMVMQSYDFLHQFRTYGCRLQLGGNDQWSNIIGGVELVRRSEGESVYGLTMNLLTKSDGTKMGKTAGGAVWLDRDKMSPYDFYQYWRNVDDADVNKCFRLLTFLPIEEIDQITAVEGAEMNAAKDRLAYEITKLVHSEADAQEAQTAAKALFAGGAQAGALPETKMARSAFVEGYGLLQLLKDTDLVDSVSQGRRLVDQGGISLQDEKVTDSKYQVTENDFDADGRLKIRKGKKTYHLIQLED</sequence>
<dbReference type="InterPro" id="IPR054608">
    <property type="entry name" value="SYY-like_C"/>
</dbReference>
<dbReference type="SUPFAM" id="SSF52374">
    <property type="entry name" value="Nucleotidylyl transferase"/>
    <property type="match status" value="1"/>
</dbReference>
<dbReference type="PANTHER" id="PTHR11766">
    <property type="entry name" value="TYROSYL-TRNA SYNTHETASE"/>
    <property type="match status" value="1"/>
</dbReference>
<keyword evidence="12" id="KW-1185">Reference proteome</keyword>
<dbReference type="Gene3D" id="3.10.290.10">
    <property type="entry name" value="RNA-binding S4 domain"/>
    <property type="match status" value="1"/>
</dbReference>
<dbReference type="HAMAP" id="MF_02006">
    <property type="entry name" value="Tyr_tRNA_synth_type1"/>
    <property type="match status" value="1"/>
</dbReference>
<evidence type="ECO:0000256" key="5">
    <source>
        <dbReference type="ARBA" id="ARBA00022917"/>
    </source>
</evidence>
<keyword evidence="6 8" id="KW-0030">Aminoacyl-tRNA synthetase</keyword>
<keyword evidence="4 9" id="KW-0694">RNA-binding</keyword>
<feature type="short sequence motif" description="'KMSKS' region" evidence="8">
    <location>
        <begin position="230"/>
        <end position="234"/>
    </location>
</feature>
<dbReference type="Pfam" id="PF22421">
    <property type="entry name" value="SYY_C-terminal"/>
    <property type="match status" value="1"/>
</dbReference>
<evidence type="ECO:0000256" key="6">
    <source>
        <dbReference type="ARBA" id="ARBA00023146"/>
    </source>
</evidence>
<feature type="short sequence motif" description="'HIGH' region" evidence="8">
    <location>
        <begin position="42"/>
        <end position="51"/>
    </location>
</feature>
<evidence type="ECO:0000259" key="10">
    <source>
        <dbReference type="Pfam" id="PF22421"/>
    </source>
</evidence>
<dbReference type="Gene3D" id="3.40.50.620">
    <property type="entry name" value="HUPs"/>
    <property type="match status" value="1"/>
</dbReference>
<keyword evidence="1 8" id="KW-0436">Ligase</keyword>
<comment type="function">
    <text evidence="8">Catalyzes the attachment of tyrosine to tRNA(Tyr) in a two-step reaction: tyrosine is first activated by ATP to form Tyr-AMP and then transferred to the acceptor end of tRNA(Tyr).</text>
</comment>
<dbReference type="EC" id="6.1.1.1" evidence="8"/>
<accession>A0ABW9H0T8</accession>
<dbReference type="InterPro" id="IPR024107">
    <property type="entry name" value="Tyr-tRNA-ligase_bac_1"/>
</dbReference>
<dbReference type="EMBL" id="JBJUVG010000006">
    <property type="protein sequence ID" value="MFM9413786.1"/>
    <property type="molecule type" value="Genomic_DNA"/>
</dbReference>
<dbReference type="Gene3D" id="1.10.240.10">
    <property type="entry name" value="Tyrosyl-Transfer RNA Synthetase"/>
    <property type="match status" value="1"/>
</dbReference>
<evidence type="ECO:0000313" key="12">
    <source>
        <dbReference type="Proteomes" id="UP001631949"/>
    </source>
</evidence>
<name>A0ABW9H0T8_9FIRM</name>
<feature type="binding site" evidence="8">
    <location>
        <position position="233"/>
    </location>
    <ligand>
        <name>ATP</name>
        <dbReference type="ChEBI" id="CHEBI:30616"/>
    </ligand>
</feature>
<evidence type="ECO:0000256" key="9">
    <source>
        <dbReference type="PROSITE-ProRule" id="PRU00182"/>
    </source>
</evidence>
<dbReference type="RefSeq" id="WP_408977402.1">
    <property type="nucleotide sequence ID" value="NZ_JBJUVG010000006.1"/>
</dbReference>
<dbReference type="InterPro" id="IPR024088">
    <property type="entry name" value="Tyr-tRNA-ligase_bac-type"/>
</dbReference>
<dbReference type="PANTHER" id="PTHR11766:SF0">
    <property type="entry name" value="TYROSINE--TRNA LIGASE, MITOCHONDRIAL"/>
    <property type="match status" value="1"/>
</dbReference>
<dbReference type="Pfam" id="PF00579">
    <property type="entry name" value="tRNA-synt_1b"/>
    <property type="match status" value="1"/>
</dbReference>
<evidence type="ECO:0000256" key="1">
    <source>
        <dbReference type="ARBA" id="ARBA00022598"/>
    </source>
</evidence>
<dbReference type="InterPro" id="IPR036986">
    <property type="entry name" value="S4_RNA-bd_sf"/>
</dbReference>
<feature type="binding site" evidence="8">
    <location>
        <position position="170"/>
    </location>
    <ligand>
        <name>L-tyrosine</name>
        <dbReference type="ChEBI" id="CHEBI:58315"/>
    </ligand>
</feature>
<dbReference type="PRINTS" id="PR01040">
    <property type="entry name" value="TRNASYNTHTYR"/>
</dbReference>
<evidence type="ECO:0000256" key="4">
    <source>
        <dbReference type="ARBA" id="ARBA00022884"/>
    </source>
</evidence>
<evidence type="ECO:0000256" key="7">
    <source>
        <dbReference type="ARBA" id="ARBA00048248"/>
    </source>
</evidence>
<reference evidence="11 12" key="1">
    <citation type="journal article" date="2016" name="Int. J. Syst. Evol. Microbiol.">
        <title>Peptococcus simiae sp. nov., isolated from rhesus macaque faeces and emended description of the genus Peptococcus.</title>
        <authorList>
            <person name="Shkoporov A.N."/>
            <person name="Efimov B.A."/>
            <person name="Kondova I."/>
            <person name="Ouwerling B."/>
            <person name="Chaplin A.V."/>
            <person name="Shcherbakova V.A."/>
            <person name="Langermans J.A.M."/>
        </authorList>
    </citation>
    <scope>NUCLEOTIDE SEQUENCE [LARGE SCALE GENOMIC DNA]</scope>
    <source>
        <strain evidence="11 12">M108</strain>
    </source>
</reference>
<comment type="caution">
    <text evidence="11">The sequence shown here is derived from an EMBL/GenBank/DDBJ whole genome shotgun (WGS) entry which is preliminary data.</text>
</comment>
<dbReference type="InterPro" id="IPR014729">
    <property type="entry name" value="Rossmann-like_a/b/a_fold"/>
</dbReference>
<proteinExistence type="inferred from homology"/>
<dbReference type="CDD" id="cd00165">
    <property type="entry name" value="S4"/>
    <property type="match status" value="1"/>
</dbReference>
<organism evidence="11 12">
    <name type="scientific">Peptococcus simiae</name>
    <dbReference type="NCBI Taxonomy" id="1643805"/>
    <lineage>
        <taxon>Bacteria</taxon>
        <taxon>Bacillati</taxon>
        <taxon>Bacillota</taxon>
        <taxon>Clostridia</taxon>
        <taxon>Eubacteriales</taxon>
        <taxon>Peptococcaceae</taxon>
        <taxon>Peptococcus</taxon>
    </lineage>
</organism>
<keyword evidence="3 8" id="KW-0067">ATP-binding</keyword>
<dbReference type="GO" id="GO:0004831">
    <property type="term" value="F:tyrosine-tRNA ligase activity"/>
    <property type="evidence" value="ECO:0007669"/>
    <property type="project" value="UniProtKB-EC"/>
</dbReference>
<keyword evidence="8" id="KW-0963">Cytoplasm</keyword>
<comment type="similarity">
    <text evidence="8">Belongs to the class-I aminoacyl-tRNA synthetase family. TyrS type 1 subfamily.</text>
</comment>
<evidence type="ECO:0000256" key="2">
    <source>
        <dbReference type="ARBA" id="ARBA00022741"/>
    </source>
</evidence>
<protein>
    <recommendedName>
        <fullName evidence="8">Tyrosine--tRNA ligase</fullName>
        <ecNumber evidence="8">6.1.1.1</ecNumber>
    </recommendedName>
    <alternativeName>
        <fullName evidence="8">Tyrosyl-tRNA synthetase</fullName>
        <shortName evidence="8">TyrRS</shortName>
    </alternativeName>
</protein>
<dbReference type="NCBIfam" id="TIGR00234">
    <property type="entry name" value="tyrS"/>
    <property type="match status" value="1"/>
</dbReference>
<evidence type="ECO:0000313" key="11">
    <source>
        <dbReference type="EMBL" id="MFM9413786.1"/>
    </source>
</evidence>
<dbReference type="InterPro" id="IPR002305">
    <property type="entry name" value="aa-tRNA-synth_Ic"/>
</dbReference>
<comment type="catalytic activity">
    <reaction evidence="7 8">
        <text>tRNA(Tyr) + L-tyrosine + ATP = L-tyrosyl-tRNA(Tyr) + AMP + diphosphate + H(+)</text>
        <dbReference type="Rhea" id="RHEA:10220"/>
        <dbReference type="Rhea" id="RHEA-COMP:9706"/>
        <dbReference type="Rhea" id="RHEA-COMP:9707"/>
        <dbReference type="ChEBI" id="CHEBI:15378"/>
        <dbReference type="ChEBI" id="CHEBI:30616"/>
        <dbReference type="ChEBI" id="CHEBI:33019"/>
        <dbReference type="ChEBI" id="CHEBI:58315"/>
        <dbReference type="ChEBI" id="CHEBI:78442"/>
        <dbReference type="ChEBI" id="CHEBI:78536"/>
        <dbReference type="ChEBI" id="CHEBI:456215"/>
        <dbReference type="EC" id="6.1.1.1"/>
    </reaction>
</comment>
<comment type="subunit">
    <text evidence="8">Homodimer.</text>
</comment>
<gene>
    <name evidence="8 11" type="primary">tyrS</name>
    <name evidence="11" type="ORF">ACKQTC_05360</name>
</gene>
<dbReference type="InterPro" id="IPR002307">
    <property type="entry name" value="Tyr-tRNA-ligase"/>
</dbReference>
<keyword evidence="2 8" id="KW-0547">Nucleotide-binding</keyword>
<dbReference type="PROSITE" id="PS50889">
    <property type="entry name" value="S4"/>
    <property type="match status" value="1"/>
</dbReference>
<feature type="domain" description="Tyrosine--tRNA ligase SYY-like C-terminal" evidence="10">
    <location>
        <begin position="342"/>
        <end position="408"/>
    </location>
</feature>
<dbReference type="SUPFAM" id="SSF55174">
    <property type="entry name" value="Alpha-L RNA-binding motif"/>
    <property type="match status" value="1"/>
</dbReference>
<dbReference type="Proteomes" id="UP001631949">
    <property type="component" value="Unassembled WGS sequence"/>
</dbReference>
<dbReference type="CDD" id="cd00805">
    <property type="entry name" value="TyrRS_core"/>
    <property type="match status" value="1"/>
</dbReference>
<keyword evidence="5 8" id="KW-0648">Protein biosynthesis</keyword>